<evidence type="ECO:0000259" key="1">
    <source>
        <dbReference type="Pfam" id="PF03050"/>
    </source>
</evidence>
<proteinExistence type="predicted"/>
<sequence length="207" mass="25087">MLFKFGYSWKSKRLDFHDKTFYRYGTKHQECTQHDCRYLIGSEQNEPQLEWNKEMHGLFQEMLHYRNGLGEKELDPIIVEGFEKRYDEILNKAEKEYQDEPPTEYYREGYNLFLRLREYKENELLFLHDKRVPANNSLCERLARVYKRKQKQAITLRSQESLNDICDGLSIVYLLRSQNVDVYQKISEIYERKRPPKIKQEKVVAKA</sequence>
<protein>
    <recommendedName>
        <fullName evidence="1">Transposase IS66 central domain-containing protein</fullName>
    </recommendedName>
</protein>
<accession>A0A2N5P933</accession>
<comment type="caution">
    <text evidence="2">The sequence shown here is derived from an EMBL/GenBank/DDBJ whole genome shotgun (WGS) entry which is preliminary data.</text>
</comment>
<organism evidence="2 3">
    <name type="scientific">Mediterraneibacter gnavus</name>
    <name type="common">Ruminococcus gnavus</name>
    <dbReference type="NCBI Taxonomy" id="33038"/>
    <lineage>
        <taxon>Bacteria</taxon>
        <taxon>Bacillati</taxon>
        <taxon>Bacillota</taxon>
        <taxon>Clostridia</taxon>
        <taxon>Lachnospirales</taxon>
        <taxon>Lachnospiraceae</taxon>
        <taxon>Mediterraneibacter</taxon>
    </lineage>
</organism>
<dbReference type="Proteomes" id="UP000235093">
    <property type="component" value="Unassembled WGS sequence"/>
</dbReference>
<evidence type="ECO:0000313" key="2">
    <source>
        <dbReference type="EMBL" id="PLT71658.1"/>
    </source>
</evidence>
<feature type="domain" description="Transposase IS66 central" evidence="1">
    <location>
        <begin position="24"/>
        <end position="161"/>
    </location>
</feature>
<dbReference type="InterPro" id="IPR004291">
    <property type="entry name" value="Transposase_IS66_central"/>
</dbReference>
<dbReference type="AlphaFoldDB" id="A0A2N5P933"/>
<evidence type="ECO:0000313" key="3">
    <source>
        <dbReference type="Proteomes" id="UP000235093"/>
    </source>
</evidence>
<name>A0A2N5P933_MEDGN</name>
<dbReference type="EMBL" id="NIHT01000031">
    <property type="protein sequence ID" value="PLT71658.1"/>
    <property type="molecule type" value="Genomic_DNA"/>
</dbReference>
<reference evidence="2 3" key="1">
    <citation type="journal article" date="2017" name="Genome Med.">
        <title>A novel Ruminococcus gnavus clade enriched in inflammatory bowel disease patients.</title>
        <authorList>
            <person name="Hall A.B."/>
            <person name="Yassour M."/>
            <person name="Sauk J."/>
            <person name="Garner A."/>
            <person name="Jiang X."/>
            <person name="Arthur T."/>
            <person name="Lagoudas G.K."/>
            <person name="Vatanen T."/>
            <person name="Fornelos N."/>
            <person name="Wilson R."/>
            <person name="Bertha M."/>
            <person name="Cohen M."/>
            <person name="Garber J."/>
            <person name="Khalili H."/>
            <person name="Gevers D."/>
            <person name="Ananthakrishnan A.N."/>
            <person name="Kugathasan S."/>
            <person name="Lander E.S."/>
            <person name="Blainey P."/>
            <person name="Vlamakis H."/>
            <person name="Xavier R.J."/>
            <person name="Huttenhower C."/>
        </authorList>
    </citation>
    <scope>NUCLEOTIDE SEQUENCE [LARGE SCALE GENOMIC DNA]</scope>
    <source>
        <strain evidence="2 3">RJX1125</strain>
    </source>
</reference>
<dbReference type="Pfam" id="PF03050">
    <property type="entry name" value="DDE_Tnp_IS66"/>
    <property type="match status" value="1"/>
</dbReference>
<gene>
    <name evidence="2" type="ORF">CDL23_14565</name>
</gene>